<evidence type="ECO:0000259" key="5">
    <source>
        <dbReference type="SMART" id="SM01074"/>
    </source>
</evidence>
<dbReference type="GeneID" id="71856554"/>
<dbReference type="EMBL" id="JBHSDJ010000026">
    <property type="protein sequence ID" value="MFC4247042.1"/>
    <property type="molecule type" value="Genomic_DNA"/>
</dbReference>
<dbReference type="InterPro" id="IPR036388">
    <property type="entry name" value="WH-like_DNA-bd_sf"/>
</dbReference>
<dbReference type="PANTHER" id="PTHR10763:SF22">
    <property type="entry name" value="ORC1-TYPE DNA REPLICATION PROTEIN"/>
    <property type="match status" value="1"/>
</dbReference>
<dbReference type="Proteomes" id="UP001595821">
    <property type="component" value="Unassembled WGS sequence"/>
</dbReference>
<dbReference type="InterPro" id="IPR050311">
    <property type="entry name" value="ORC1/CDC6"/>
</dbReference>
<organism evidence="6 7">
    <name type="scientific">Natribaculum luteum</name>
    <dbReference type="NCBI Taxonomy" id="1586232"/>
    <lineage>
        <taxon>Archaea</taxon>
        <taxon>Methanobacteriati</taxon>
        <taxon>Methanobacteriota</taxon>
        <taxon>Stenosarchaea group</taxon>
        <taxon>Halobacteria</taxon>
        <taxon>Halobacteriales</taxon>
        <taxon>Natrialbaceae</taxon>
        <taxon>Natribaculum</taxon>
    </lineage>
</organism>
<comment type="caution">
    <text evidence="6">The sequence shown here is derived from an EMBL/GenBank/DDBJ whole genome shotgun (WGS) entry which is preliminary data.</text>
</comment>
<dbReference type="RefSeq" id="WP_246976820.1">
    <property type="nucleotide sequence ID" value="NZ_CP095399.1"/>
</dbReference>
<dbReference type="SMART" id="SM01074">
    <property type="entry name" value="Cdc6_C"/>
    <property type="match status" value="1"/>
</dbReference>
<keyword evidence="2" id="KW-0235">DNA replication</keyword>
<feature type="domain" description="Cdc6 C-terminal" evidence="5">
    <location>
        <begin position="85"/>
        <end position="168"/>
    </location>
</feature>
<evidence type="ECO:0000313" key="6">
    <source>
        <dbReference type="EMBL" id="MFC4247042.1"/>
    </source>
</evidence>
<proteinExistence type="inferred from homology"/>
<keyword evidence="4" id="KW-0067">ATP-binding</keyword>
<comment type="similarity">
    <text evidence="1">Belongs to the CDC6/cdc18 family.</text>
</comment>
<dbReference type="InterPro" id="IPR015163">
    <property type="entry name" value="Cdc6_C"/>
</dbReference>
<accession>A0ABD5NYJ5</accession>
<name>A0ABD5NYJ5_9EURY</name>
<evidence type="ECO:0000256" key="4">
    <source>
        <dbReference type="ARBA" id="ARBA00022840"/>
    </source>
</evidence>
<protein>
    <submittedName>
        <fullName evidence="6">Cdc6/Cdc18 family protein</fullName>
    </submittedName>
</protein>
<reference evidence="6 7" key="1">
    <citation type="journal article" date="2014" name="Int. J. Syst. Evol. Microbiol.">
        <title>Complete genome sequence of Corynebacterium casei LMG S-19264T (=DSM 44701T), isolated from a smear-ripened cheese.</title>
        <authorList>
            <consortium name="US DOE Joint Genome Institute (JGI-PGF)"/>
            <person name="Walter F."/>
            <person name="Albersmeier A."/>
            <person name="Kalinowski J."/>
            <person name="Ruckert C."/>
        </authorList>
    </citation>
    <scope>NUCLEOTIDE SEQUENCE [LARGE SCALE GENOMIC DNA]</scope>
    <source>
        <strain evidence="6 7">IBRC-M 10912</strain>
    </source>
</reference>
<dbReference type="AlphaFoldDB" id="A0ABD5NYJ5"/>
<dbReference type="Gene3D" id="1.10.10.10">
    <property type="entry name" value="Winged helix-like DNA-binding domain superfamily/Winged helix DNA-binding domain"/>
    <property type="match status" value="1"/>
</dbReference>
<dbReference type="CDD" id="cd08768">
    <property type="entry name" value="Cdc6_C"/>
    <property type="match status" value="1"/>
</dbReference>
<evidence type="ECO:0000313" key="7">
    <source>
        <dbReference type="Proteomes" id="UP001595821"/>
    </source>
</evidence>
<gene>
    <name evidence="6" type="ORF">ACFOZ7_08530</name>
</gene>
<evidence type="ECO:0000256" key="1">
    <source>
        <dbReference type="ARBA" id="ARBA00006184"/>
    </source>
</evidence>
<keyword evidence="3" id="KW-0547">Nucleotide-binding</keyword>
<dbReference type="InterPro" id="IPR036390">
    <property type="entry name" value="WH_DNA-bd_sf"/>
</dbReference>
<dbReference type="Pfam" id="PF09079">
    <property type="entry name" value="WHD_Cdc6"/>
    <property type="match status" value="1"/>
</dbReference>
<dbReference type="PANTHER" id="PTHR10763">
    <property type="entry name" value="CELL DIVISION CONTROL PROTEIN 6-RELATED"/>
    <property type="match status" value="1"/>
</dbReference>
<dbReference type="Pfam" id="PF22703">
    <property type="entry name" value="Cdc6_lid"/>
    <property type="match status" value="1"/>
</dbReference>
<evidence type="ECO:0000256" key="2">
    <source>
        <dbReference type="ARBA" id="ARBA00022705"/>
    </source>
</evidence>
<dbReference type="GO" id="GO:0005524">
    <property type="term" value="F:ATP binding"/>
    <property type="evidence" value="ECO:0007669"/>
    <property type="project" value="UniProtKB-KW"/>
</dbReference>
<dbReference type="InterPro" id="IPR055237">
    <property type="entry name" value="Cdc6_lid"/>
</dbReference>
<sequence length="179" mass="20228">MPSIGGKTRHVLDENVIPLAAAFAGQSSGSARQALLRLYKAGDIARDEGAEMVTERHVREADRAVERDKVWEELLRVPTHSKLTLYALLTLETENKLPAKRSAIYKRYRIAADRIGIDPRTDRTVHDRLSQLTLKGFLDVEEKNKGPKGGSYYQYQFSIRPELVTEALSEDSRVSELFD</sequence>
<dbReference type="GO" id="GO:0006260">
    <property type="term" value="P:DNA replication"/>
    <property type="evidence" value="ECO:0007669"/>
    <property type="project" value="UniProtKB-KW"/>
</dbReference>
<dbReference type="SUPFAM" id="SSF46785">
    <property type="entry name" value="Winged helix' DNA-binding domain"/>
    <property type="match status" value="1"/>
</dbReference>
<dbReference type="Gene3D" id="1.10.8.60">
    <property type="match status" value="1"/>
</dbReference>
<evidence type="ECO:0000256" key="3">
    <source>
        <dbReference type="ARBA" id="ARBA00022741"/>
    </source>
</evidence>